<dbReference type="InterPro" id="IPR005119">
    <property type="entry name" value="LysR_subst-bd"/>
</dbReference>
<evidence type="ECO:0000256" key="4">
    <source>
        <dbReference type="ARBA" id="ARBA00023163"/>
    </source>
</evidence>
<evidence type="ECO:0000259" key="5">
    <source>
        <dbReference type="PROSITE" id="PS50931"/>
    </source>
</evidence>
<organism evidence="6 7">
    <name type="scientific">Paenibacillus pasadenensis</name>
    <dbReference type="NCBI Taxonomy" id="217090"/>
    <lineage>
        <taxon>Bacteria</taxon>
        <taxon>Bacillati</taxon>
        <taxon>Bacillota</taxon>
        <taxon>Bacilli</taxon>
        <taxon>Bacillales</taxon>
        <taxon>Paenibacillaceae</taxon>
        <taxon>Paenibacillus</taxon>
    </lineage>
</organism>
<dbReference type="GO" id="GO:0003700">
    <property type="term" value="F:DNA-binding transcription factor activity"/>
    <property type="evidence" value="ECO:0007669"/>
    <property type="project" value="InterPro"/>
</dbReference>
<evidence type="ECO:0000313" key="6">
    <source>
        <dbReference type="EMBL" id="PLT45224.1"/>
    </source>
</evidence>
<dbReference type="Pfam" id="PF00126">
    <property type="entry name" value="HTH_1"/>
    <property type="match status" value="1"/>
</dbReference>
<dbReference type="GO" id="GO:0000976">
    <property type="term" value="F:transcription cis-regulatory region binding"/>
    <property type="evidence" value="ECO:0007669"/>
    <property type="project" value="TreeGrafter"/>
</dbReference>
<keyword evidence="4" id="KW-0804">Transcription</keyword>
<comment type="caution">
    <text evidence="6">The sequence shown here is derived from an EMBL/GenBank/DDBJ whole genome shotgun (WGS) entry which is preliminary data.</text>
</comment>
<dbReference type="RefSeq" id="WP_101808900.1">
    <property type="nucleotide sequence ID" value="NZ_NFEZ01000004.1"/>
</dbReference>
<dbReference type="InterPro" id="IPR036390">
    <property type="entry name" value="WH_DNA-bd_sf"/>
</dbReference>
<protein>
    <submittedName>
        <fullName evidence="6">Putative LysR-family transcriptional regulator</fullName>
    </submittedName>
</protein>
<evidence type="ECO:0000256" key="1">
    <source>
        <dbReference type="ARBA" id="ARBA00009437"/>
    </source>
</evidence>
<dbReference type="Proteomes" id="UP000234789">
    <property type="component" value="Unassembled WGS sequence"/>
</dbReference>
<keyword evidence="2" id="KW-0805">Transcription regulation</keyword>
<comment type="similarity">
    <text evidence="1">Belongs to the LysR transcriptional regulatory family.</text>
</comment>
<dbReference type="EMBL" id="NFEZ01000004">
    <property type="protein sequence ID" value="PLT45224.1"/>
    <property type="molecule type" value="Genomic_DNA"/>
</dbReference>
<dbReference type="AlphaFoldDB" id="A0A2N5N4F2"/>
<accession>A0A2N5N4F2</accession>
<dbReference type="Gene3D" id="1.10.10.10">
    <property type="entry name" value="Winged helix-like DNA-binding domain superfamily/Winged helix DNA-binding domain"/>
    <property type="match status" value="1"/>
</dbReference>
<evidence type="ECO:0000313" key="7">
    <source>
        <dbReference type="Proteomes" id="UP000234789"/>
    </source>
</evidence>
<keyword evidence="7" id="KW-1185">Reference proteome</keyword>
<gene>
    <name evidence="6" type="ORF">B8V81_3655</name>
</gene>
<reference evidence="6 7" key="1">
    <citation type="submission" date="2017-05" db="EMBL/GenBank/DDBJ databases">
        <title>Functional genome analysis of Paenibacillus pasadenensis strain R16: insights on endophytic life style and antifungal activity.</title>
        <authorList>
            <person name="Passera A."/>
            <person name="Marcolungo L."/>
            <person name="Casati P."/>
            <person name="Brasca M."/>
            <person name="Quaglino F."/>
            <person name="Delledonne M."/>
        </authorList>
    </citation>
    <scope>NUCLEOTIDE SEQUENCE [LARGE SCALE GENOMIC DNA]</scope>
    <source>
        <strain evidence="6 7">R16</strain>
    </source>
</reference>
<dbReference type="InterPro" id="IPR000847">
    <property type="entry name" value="LysR_HTH_N"/>
</dbReference>
<proteinExistence type="inferred from homology"/>
<feature type="domain" description="HTH lysR-type" evidence="5">
    <location>
        <begin position="1"/>
        <end position="58"/>
    </location>
</feature>
<evidence type="ECO:0000256" key="2">
    <source>
        <dbReference type="ARBA" id="ARBA00023015"/>
    </source>
</evidence>
<dbReference type="SUPFAM" id="SSF53850">
    <property type="entry name" value="Periplasmic binding protein-like II"/>
    <property type="match status" value="1"/>
</dbReference>
<dbReference type="PANTHER" id="PTHR30126">
    <property type="entry name" value="HTH-TYPE TRANSCRIPTIONAL REGULATOR"/>
    <property type="match status" value="1"/>
</dbReference>
<dbReference type="PROSITE" id="PS50931">
    <property type="entry name" value="HTH_LYSR"/>
    <property type="match status" value="1"/>
</dbReference>
<dbReference type="Pfam" id="PF03466">
    <property type="entry name" value="LysR_substrate"/>
    <property type="match status" value="1"/>
</dbReference>
<dbReference type="Gene3D" id="3.40.190.10">
    <property type="entry name" value="Periplasmic binding protein-like II"/>
    <property type="match status" value="2"/>
</dbReference>
<keyword evidence="3" id="KW-0238">DNA-binding</keyword>
<sequence length="286" mass="31025">MTIVKWRLLVLLDKHKKVTPAARELGLKQPTATFHMKKMEEEWGTELFESKTGRILLTDAGKALLRFAREIIRLHEEARLEMRLLAAAGERLAVRIDAPCREQAAALAASLLEPFGRAIDFTAERRLEEPDLIVSERAEPPSVAGSVYWQAELKLAVSASHPAYAGASADSLLASQSPWIAPPAGTELRRLCLEWSESRRGALRETYTSADLGTARTLAAQGLGFAIVPDFSRHHPAAAASGAAGLRLIPLPGAPSYGLELAPGPLLARKDEPMLLALFADTRRGG</sequence>
<dbReference type="SUPFAM" id="SSF46785">
    <property type="entry name" value="Winged helix' DNA-binding domain"/>
    <property type="match status" value="1"/>
</dbReference>
<dbReference type="PANTHER" id="PTHR30126:SF39">
    <property type="entry name" value="HTH-TYPE TRANSCRIPTIONAL REGULATOR CYSL"/>
    <property type="match status" value="1"/>
</dbReference>
<name>A0A2N5N4F2_9BACL</name>
<evidence type="ECO:0000256" key="3">
    <source>
        <dbReference type="ARBA" id="ARBA00023125"/>
    </source>
</evidence>
<dbReference type="InterPro" id="IPR036388">
    <property type="entry name" value="WH-like_DNA-bd_sf"/>
</dbReference>